<name>A0A0F5MQB8_9RICK</name>
<dbReference type="EMBL" id="JYHA01000025">
    <property type="protein sequence ID" value="KKB96774.1"/>
    <property type="molecule type" value="Genomic_DNA"/>
</dbReference>
<accession>A0A0F5MQB8</accession>
<evidence type="ECO:0000256" key="2">
    <source>
        <dbReference type="SAM" id="MobiDB-lite"/>
    </source>
</evidence>
<keyword evidence="5" id="KW-1185">Reference proteome</keyword>
<proteinExistence type="predicted"/>
<evidence type="ECO:0000313" key="5">
    <source>
        <dbReference type="Proteomes" id="UP000033358"/>
    </source>
</evidence>
<gene>
    <name evidence="4" type="ORF">SZ25_00123</name>
</gene>
<evidence type="ECO:0008006" key="6">
    <source>
        <dbReference type="Google" id="ProtNLM"/>
    </source>
</evidence>
<evidence type="ECO:0000313" key="4">
    <source>
        <dbReference type="EMBL" id="KKB96774.1"/>
    </source>
</evidence>
<feature type="chain" id="PRO_5002492845" description="YbgF trimerisation domain-containing protein" evidence="3">
    <location>
        <begin position="21"/>
        <end position="159"/>
    </location>
</feature>
<sequence>MIRILMLALLMVINQVSSFAEIDSGSRIIDRLERMERDLVSLQRQFYREKPSDGSSPVVRSGGNVAEIDARVGNIEEKMRVLNGNIEQLQYESKKQQQLLSEILEKQNARQIEELKPKAKEEPVVKKPEVKKAKPAPKEPVIKDEPKILGKVAIKNIND</sequence>
<keyword evidence="1" id="KW-0175">Coiled coil</keyword>
<feature type="non-terminal residue" evidence="4">
    <location>
        <position position="159"/>
    </location>
</feature>
<evidence type="ECO:0000256" key="3">
    <source>
        <dbReference type="SAM" id="SignalP"/>
    </source>
</evidence>
<evidence type="ECO:0000256" key="1">
    <source>
        <dbReference type="SAM" id="Coils"/>
    </source>
</evidence>
<keyword evidence="3" id="KW-0732">Signal</keyword>
<feature type="signal peptide" evidence="3">
    <location>
        <begin position="1"/>
        <end position="20"/>
    </location>
</feature>
<comment type="caution">
    <text evidence="4">The sequence shown here is derived from an EMBL/GenBank/DDBJ whole genome shotgun (WGS) entry which is preliminary data.</text>
</comment>
<reference evidence="4 5" key="1">
    <citation type="submission" date="2015-02" db="EMBL/GenBank/DDBJ databases">
        <title>Single cell genomics of a rare environmental alphaproteobacterium provides unique insights into Rickettsiaceae evolution.</title>
        <authorList>
            <person name="Martijn J."/>
            <person name="Schulz F."/>
            <person name="Zaremba-Niedzwiedzka K."/>
            <person name="Viklund J."/>
            <person name="Stepanauskas R."/>
            <person name="Andersson S.G.E."/>
            <person name="Horn M."/>
            <person name="Guy L."/>
            <person name="Ettema T.J.G."/>
        </authorList>
    </citation>
    <scope>NUCLEOTIDE SEQUENCE [LARGE SCALE GENOMIC DNA]</scope>
    <source>
        <strain evidence="4 5">SCGC AAA041-L04</strain>
    </source>
</reference>
<protein>
    <recommendedName>
        <fullName evidence="6">YbgF trimerisation domain-containing protein</fullName>
    </recommendedName>
</protein>
<feature type="coiled-coil region" evidence="1">
    <location>
        <begin position="72"/>
        <end position="106"/>
    </location>
</feature>
<feature type="region of interest" description="Disordered" evidence="2">
    <location>
        <begin position="114"/>
        <end position="142"/>
    </location>
</feature>
<dbReference type="AlphaFoldDB" id="A0A0F5MQB8"/>
<dbReference type="Proteomes" id="UP000033358">
    <property type="component" value="Unassembled WGS sequence"/>
</dbReference>
<organism evidence="4 5">
    <name type="scientific">Candidatus Arcanibacter lacustris</name>
    <dbReference type="NCBI Taxonomy" id="1607817"/>
    <lineage>
        <taxon>Bacteria</taxon>
        <taxon>Pseudomonadati</taxon>
        <taxon>Pseudomonadota</taxon>
        <taxon>Alphaproteobacteria</taxon>
        <taxon>Rickettsiales</taxon>
        <taxon>Candidatus Arcanibacter</taxon>
    </lineage>
</organism>